<protein>
    <submittedName>
        <fullName evidence="1">DUF4105 domain-containing protein</fullName>
    </submittedName>
</protein>
<sequence>MRNFPYVTVSFDAQLNAFKITQYSLNIKMADLHSHLFLVIFATDINFIVVFFRKITVICAFITAIALFAQNNLCADSVEASLLICSPGHNVYELEGHAGLRLRNRAAGYDVAVNYGLFDFNSPNFIYRFVKGKTDYMVGVCNYSDFVSLYLEDGRYVAEWPLNLDAAQSQRLLELVKENLRPENRVYRYNYLWDNCSTRPLAIVEMAVGDSIFFTGPNFSCEWSFRNVMQHYHRRYPWYQFGIDLALGSGIDRPITDRQKIFAPVLLNEMMPDAYFYNSHKKLSVNESAVMHRPVEIYNPDDSRPMPVSPVVFGVSVLAFALAVSVSDLRKKSVSRWADAIIMGLYGTVGCVIAFLVFVSTHEATSPNWLLLWLNPACLIVPVCIYIKRAASFVLKYEIVNFVALIALAVAWPWLGQQGNPAFIPLILADVILSARYIYLSQCIKKATVI</sequence>
<keyword evidence="2" id="KW-1185">Reference proteome</keyword>
<name>A0AC61S324_9BACT</name>
<accession>A0AC61S324</accession>
<evidence type="ECO:0000313" key="1">
    <source>
        <dbReference type="EMBL" id="THG41770.1"/>
    </source>
</evidence>
<evidence type="ECO:0000313" key="2">
    <source>
        <dbReference type="Proteomes" id="UP000305401"/>
    </source>
</evidence>
<proteinExistence type="predicted"/>
<gene>
    <name evidence="1" type="ORF">E5990_10855</name>
</gene>
<dbReference type="Proteomes" id="UP000305401">
    <property type="component" value="Unassembled WGS sequence"/>
</dbReference>
<organism evidence="1 2">
    <name type="scientific">Muribaculum caecicola</name>
    <dbReference type="NCBI Taxonomy" id="3038144"/>
    <lineage>
        <taxon>Bacteria</taxon>
        <taxon>Pseudomonadati</taxon>
        <taxon>Bacteroidota</taxon>
        <taxon>Bacteroidia</taxon>
        <taxon>Bacteroidales</taxon>
        <taxon>Muribaculaceae</taxon>
        <taxon>Muribaculum</taxon>
    </lineage>
</organism>
<reference evidence="1" key="1">
    <citation type="submission" date="2019-04" db="EMBL/GenBank/DDBJ databases">
        <title>Microbes associate with the intestines of laboratory mice.</title>
        <authorList>
            <person name="Navarre W."/>
            <person name="Wong E."/>
            <person name="Huang K.C."/>
            <person name="Tropini C."/>
            <person name="Ng K."/>
            <person name="Yu B."/>
        </authorList>
    </citation>
    <scope>NUCLEOTIDE SEQUENCE</scope>
    <source>
        <strain evidence="1">NM86_A22</strain>
    </source>
</reference>
<dbReference type="EMBL" id="SSTG01000221">
    <property type="protein sequence ID" value="THG41770.1"/>
    <property type="molecule type" value="Genomic_DNA"/>
</dbReference>
<comment type="caution">
    <text evidence="1">The sequence shown here is derived from an EMBL/GenBank/DDBJ whole genome shotgun (WGS) entry which is preliminary data.</text>
</comment>